<name>A0A6M2ZIE1_9CAUD</name>
<protein>
    <submittedName>
        <fullName evidence="1">Tryptophan halogenase</fullName>
    </submittedName>
</protein>
<dbReference type="SUPFAM" id="SSF51905">
    <property type="entry name" value="FAD/NAD(P)-binding domain"/>
    <property type="match status" value="1"/>
</dbReference>
<keyword evidence="2" id="KW-1185">Reference proteome</keyword>
<evidence type="ECO:0000313" key="1">
    <source>
        <dbReference type="EMBL" id="QFG06266.1"/>
    </source>
</evidence>
<organism evidence="1 2">
    <name type="scientific">Synechococcus phage S-SCSM1</name>
    <dbReference type="NCBI Taxonomy" id="2588487"/>
    <lineage>
        <taxon>Viruses</taxon>
        <taxon>Duplodnaviria</taxon>
        <taxon>Heunggongvirae</taxon>
        <taxon>Uroviricota</taxon>
        <taxon>Caudoviricetes</taxon>
        <taxon>Pantevenvirales</taxon>
        <taxon>Kyanoviridae</taxon>
        <taxon>Zhoulongquanvirus</taxon>
        <taxon>Zhoulongquanvirus esscess</taxon>
    </lineage>
</organism>
<evidence type="ECO:0000313" key="2">
    <source>
        <dbReference type="Proteomes" id="UP000515683"/>
    </source>
</evidence>
<proteinExistence type="predicted"/>
<dbReference type="InterPro" id="IPR036188">
    <property type="entry name" value="FAD/NAD-bd_sf"/>
</dbReference>
<sequence>MRIAIIGKGTSAIITALRLIQDDHDVEFFYDPDKKPLSVGESTTPHIQTLIFESLDITIGDLADAGVISYKNGIKYINWGSGESFRHHFHGGEVAFHFESGKLNPFIHNHLEKELGIVYHPERVDGYDIEDDQVIINDKEYDFVVNCAGWDDASEYYKPIFETVNSAILYTSESIDDPTYTLHRATRDGWEFGLPFPERGLTKHGYLYNRNFSDPDIPGKKIEWTPRFSKKLLQNPFEAYNGNRLFFLEPLEALSLYYYSEFASTIAEFLKTNRDEKSYQEVNTHYLKSMTCYTKSVSWFYSYGSIYDSPFWKITQARANVYFNSQCLSNRLDSLLEAYHSKSINIGCFDYHDFKDVHCGMLQRPIQKVLEGVFKYPPTPLHIQDDLV</sequence>
<accession>A0A6M2ZIE1</accession>
<dbReference type="GO" id="GO:0004497">
    <property type="term" value="F:monooxygenase activity"/>
    <property type="evidence" value="ECO:0007669"/>
    <property type="project" value="InterPro"/>
</dbReference>
<dbReference type="Proteomes" id="UP000515683">
    <property type="component" value="Segment"/>
</dbReference>
<dbReference type="EMBL" id="MK867354">
    <property type="protein sequence ID" value="QFG06266.1"/>
    <property type="molecule type" value="Genomic_DNA"/>
</dbReference>
<dbReference type="SMR" id="A0A6M2ZIE1"/>
<dbReference type="InterPro" id="IPR006905">
    <property type="entry name" value="Flavin_halogenase"/>
</dbReference>
<reference evidence="1" key="1">
    <citation type="submission" date="2019-04" db="EMBL/GenBank/DDBJ databases">
        <title>Genomic and proteomic characterization of cyanophage S-SCSM1 provides new insights into understanding the viral gene diversity and phage-host interactions.</title>
        <authorList>
            <person name="Wang Q."/>
            <person name="Xu Y."/>
            <person name="Jiao N."/>
            <person name="Zhang R."/>
        </authorList>
    </citation>
    <scope>NUCLEOTIDE SEQUENCE [LARGE SCALE GENOMIC DNA]</scope>
</reference>
<gene>
    <name evidence="1" type="ORF">SSCSM1_10</name>
</gene>
<dbReference type="Pfam" id="PF04820">
    <property type="entry name" value="Trp_halogenase"/>
    <property type="match status" value="2"/>
</dbReference>
<dbReference type="Gene3D" id="3.50.50.60">
    <property type="entry name" value="FAD/NAD(P)-binding domain"/>
    <property type="match status" value="2"/>
</dbReference>